<gene>
    <name evidence="2" type="ORF">LX77_03724</name>
</gene>
<organism evidence="2 3">
    <name type="scientific">Gelidibacter algens</name>
    <dbReference type="NCBI Taxonomy" id="49280"/>
    <lineage>
        <taxon>Bacteria</taxon>
        <taxon>Pseudomonadati</taxon>
        <taxon>Bacteroidota</taxon>
        <taxon>Flavobacteriia</taxon>
        <taxon>Flavobacteriales</taxon>
        <taxon>Flavobacteriaceae</taxon>
        <taxon>Gelidibacter</taxon>
    </lineage>
</organism>
<evidence type="ECO:0000259" key="1">
    <source>
        <dbReference type="Pfam" id="PF07791"/>
    </source>
</evidence>
<evidence type="ECO:0000313" key="2">
    <source>
        <dbReference type="EMBL" id="RAJ18689.1"/>
    </source>
</evidence>
<keyword evidence="3" id="KW-1185">Reference proteome</keyword>
<comment type="caution">
    <text evidence="2">The sequence shown here is derived from an EMBL/GenBank/DDBJ whole genome shotgun (WGS) entry which is preliminary data.</text>
</comment>
<protein>
    <recommendedName>
        <fullName evidence="1">Immunity MXAN-0049 protein domain-containing protein</fullName>
    </recommendedName>
</protein>
<proteinExistence type="predicted"/>
<accession>A0A1A7QI30</accession>
<name>A0A1A7QI30_9FLAO</name>
<dbReference type="Proteomes" id="UP000248987">
    <property type="component" value="Unassembled WGS sequence"/>
</dbReference>
<evidence type="ECO:0000313" key="3">
    <source>
        <dbReference type="Proteomes" id="UP000248987"/>
    </source>
</evidence>
<dbReference type="Pfam" id="PF07791">
    <property type="entry name" value="Imm11"/>
    <property type="match status" value="1"/>
</dbReference>
<dbReference type="STRING" id="49280.A9996_18835"/>
<sequence>MKYYVIRNSLNRKIIGHYPQTKEIKYNCNVWDEPKFIEHVHFEKIDFEPITANPILYNSSKVTDLIDVVGMGFTKKLLLSSKLKNILEKHRSSGMQFFPSSVIRNNRCFDNYWVLNMFEIDMNLIDFKNSSIYETMNVFNKLKLIKINSISEFEEHLKIIEEKGYPHGLLIEKFNLIKNNQIDFFSILYVEGGVKYIVSEYLKKEIEDANCTGIEFMPAEIKLTEWLQGGEREKTYGKA</sequence>
<dbReference type="EMBL" id="QLLQ01000026">
    <property type="protein sequence ID" value="RAJ18689.1"/>
    <property type="molecule type" value="Genomic_DNA"/>
</dbReference>
<dbReference type="InterPro" id="IPR012433">
    <property type="entry name" value="Imm11"/>
</dbReference>
<reference evidence="2 3" key="1">
    <citation type="submission" date="2018-06" db="EMBL/GenBank/DDBJ databases">
        <title>Genomic Encyclopedia of Archaeal and Bacterial Type Strains, Phase II (KMG-II): from individual species to whole genera.</title>
        <authorList>
            <person name="Goeker M."/>
        </authorList>
    </citation>
    <scope>NUCLEOTIDE SEQUENCE [LARGE SCALE GENOMIC DNA]</scope>
    <source>
        <strain evidence="2 3">DSM 12408</strain>
    </source>
</reference>
<dbReference type="RefSeq" id="WP_066438976.1">
    <property type="nucleotide sequence ID" value="NZ_LZRN01000084.1"/>
</dbReference>
<feature type="domain" description="Immunity MXAN-0049 protein" evidence="1">
    <location>
        <begin position="3"/>
        <end position="219"/>
    </location>
</feature>
<dbReference type="OrthoDB" id="824604at2"/>
<dbReference type="AlphaFoldDB" id="A0A1A7QI30"/>